<dbReference type="PROSITE" id="PS51375">
    <property type="entry name" value="PPR"/>
    <property type="match status" value="3"/>
</dbReference>
<dbReference type="FunFam" id="1.25.40.10:FF:000348">
    <property type="entry name" value="Pentatricopeptide repeat-containing protein chloroplastic"/>
    <property type="match status" value="1"/>
</dbReference>
<gene>
    <name evidence="4" type="ORF">POTOM_043372</name>
</gene>
<keyword evidence="5" id="KW-1185">Reference proteome</keyword>
<name>A0A8X7YQE6_POPTO</name>
<dbReference type="NCBIfam" id="TIGR00756">
    <property type="entry name" value="PPR"/>
    <property type="match status" value="3"/>
</dbReference>
<dbReference type="FunFam" id="1.25.40.10:FF:000690">
    <property type="entry name" value="Pentatricopeptide repeat-containing protein"/>
    <property type="match status" value="1"/>
</dbReference>
<evidence type="ECO:0000256" key="1">
    <source>
        <dbReference type="ARBA" id="ARBA00006643"/>
    </source>
</evidence>
<dbReference type="AlphaFoldDB" id="A0A8X7YQE6"/>
<dbReference type="InterPro" id="IPR046848">
    <property type="entry name" value="E_motif"/>
</dbReference>
<comment type="similarity">
    <text evidence="1">Belongs to the PPR family. PCMP-H subfamily.</text>
</comment>
<reference evidence="4" key="1">
    <citation type="journal article" date="2020" name="bioRxiv">
        <title>Hybrid origin of Populus tomentosa Carr. identified through genome sequencing and phylogenomic analysis.</title>
        <authorList>
            <person name="An X."/>
            <person name="Gao K."/>
            <person name="Chen Z."/>
            <person name="Li J."/>
            <person name="Yang X."/>
            <person name="Yang X."/>
            <person name="Zhou J."/>
            <person name="Guo T."/>
            <person name="Zhao T."/>
            <person name="Huang S."/>
            <person name="Miao D."/>
            <person name="Khan W.U."/>
            <person name="Rao P."/>
            <person name="Ye M."/>
            <person name="Lei B."/>
            <person name="Liao W."/>
            <person name="Wang J."/>
            <person name="Ji L."/>
            <person name="Li Y."/>
            <person name="Guo B."/>
            <person name="Mustafa N.S."/>
            <person name="Li S."/>
            <person name="Yun Q."/>
            <person name="Keller S.R."/>
            <person name="Mao J."/>
            <person name="Zhang R."/>
            <person name="Strauss S.H."/>
        </authorList>
    </citation>
    <scope>NUCLEOTIDE SEQUENCE</scope>
    <source>
        <strain evidence="4">GM15</strain>
        <tissue evidence="4">Leaf</tissue>
    </source>
</reference>
<dbReference type="InterPro" id="IPR002885">
    <property type="entry name" value="PPR_rpt"/>
</dbReference>
<feature type="repeat" description="PPR" evidence="3">
    <location>
        <begin position="207"/>
        <end position="241"/>
    </location>
</feature>
<evidence type="ECO:0000256" key="2">
    <source>
        <dbReference type="ARBA" id="ARBA00022737"/>
    </source>
</evidence>
<dbReference type="Pfam" id="PF20431">
    <property type="entry name" value="E_motif"/>
    <property type="match status" value="1"/>
</dbReference>
<evidence type="ECO:0008006" key="6">
    <source>
        <dbReference type="Google" id="ProtNLM"/>
    </source>
</evidence>
<dbReference type="EMBL" id="JAAWWB010000024">
    <property type="protein sequence ID" value="KAG6753317.1"/>
    <property type="molecule type" value="Genomic_DNA"/>
</dbReference>
<dbReference type="GO" id="GO:0003729">
    <property type="term" value="F:mRNA binding"/>
    <property type="evidence" value="ECO:0007669"/>
    <property type="project" value="UniProtKB-ARBA"/>
</dbReference>
<dbReference type="Proteomes" id="UP000886885">
    <property type="component" value="Chromosome 12D"/>
</dbReference>
<accession>A0A8X7YQE6</accession>
<organism evidence="4 5">
    <name type="scientific">Populus tomentosa</name>
    <name type="common">Chinese white poplar</name>
    <dbReference type="NCBI Taxonomy" id="118781"/>
    <lineage>
        <taxon>Eukaryota</taxon>
        <taxon>Viridiplantae</taxon>
        <taxon>Streptophyta</taxon>
        <taxon>Embryophyta</taxon>
        <taxon>Tracheophyta</taxon>
        <taxon>Spermatophyta</taxon>
        <taxon>Magnoliopsida</taxon>
        <taxon>eudicotyledons</taxon>
        <taxon>Gunneridae</taxon>
        <taxon>Pentapetalae</taxon>
        <taxon>rosids</taxon>
        <taxon>fabids</taxon>
        <taxon>Malpighiales</taxon>
        <taxon>Salicaceae</taxon>
        <taxon>Saliceae</taxon>
        <taxon>Populus</taxon>
    </lineage>
</organism>
<dbReference type="PANTHER" id="PTHR47926">
    <property type="entry name" value="PENTATRICOPEPTIDE REPEAT-CONTAINING PROTEIN"/>
    <property type="match status" value="1"/>
</dbReference>
<dbReference type="InterPro" id="IPR046960">
    <property type="entry name" value="PPR_At4g14850-like_plant"/>
</dbReference>
<dbReference type="OrthoDB" id="185373at2759"/>
<protein>
    <recommendedName>
        <fullName evidence="6">Pentatricopeptide repeat-containing protein</fullName>
    </recommendedName>
</protein>
<dbReference type="Pfam" id="PF12854">
    <property type="entry name" value="PPR_1"/>
    <property type="match status" value="1"/>
</dbReference>
<evidence type="ECO:0000256" key="3">
    <source>
        <dbReference type="PROSITE-ProRule" id="PRU00708"/>
    </source>
</evidence>
<dbReference type="Pfam" id="PF13041">
    <property type="entry name" value="PPR_2"/>
    <property type="match status" value="1"/>
</dbReference>
<evidence type="ECO:0000313" key="5">
    <source>
        <dbReference type="Proteomes" id="UP000886885"/>
    </source>
</evidence>
<feature type="repeat" description="PPR" evidence="3">
    <location>
        <begin position="106"/>
        <end position="140"/>
    </location>
</feature>
<evidence type="ECO:0000313" key="4">
    <source>
        <dbReference type="EMBL" id="KAG6753317.1"/>
    </source>
</evidence>
<comment type="caution">
    <text evidence="4">The sequence shown here is derived from an EMBL/GenBank/DDBJ whole genome shotgun (WGS) entry which is preliminary data.</text>
</comment>
<dbReference type="PANTHER" id="PTHR47926:SF436">
    <property type="entry name" value="PENTATRICOPEPTIDE REPEAT-CONTAINING PROTEIN ELI1, CHLOROPLASTIC-LIKE ISOFORM X2"/>
    <property type="match status" value="1"/>
</dbReference>
<dbReference type="GO" id="GO:0009451">
    <property type="term" value="P:RNA modification"/>
    <property type="evidence" value="ECO:0007669"/>
    <property type="project" value="InterPro"/>
</dbReference>
<feature type="repeat" description="PPR" evidence="3">
    <location>
        <begin position="75"/>
        <end position="105"/>
    </location>
</feature>
<sequence>MRRLSVPLDSHSFLSTLKACAQLGGVFLARCLHCQVLKFGFLSDLYVMNSLIHGYMVSDMSNDAYKVFDESPQRDVVSYNVLIDGFVKAGDVVKARELFDLMPVRDSVSWNTIIAGCAKGDYCEEAIELFDFMVDLEMRPDNVALVSTLSACAQLGELEKGKKIHDYIERNAMKVDTFLSTGLVDFYAKCGCVDIALKIFESSSDKNLFTWNAMLVGLAMHGYGELLLEYFLRMIEAGVKPDGISILGVLVGCSHSGLVDEARKLFDEMESVYGVPREPKHYGCMADLLGRAGLIKKVMEMIKDMPRGGDMSVWSGLLGGCRIHGDVEVAEKAAKHLMELKPDDGGVYSILANVYANAERWEDVMNIRRSLSSNRGVTKIAGFSLIQLDGVAHEFIAGDSLHSESDKIYLVLNGIREHQRLLEMDAKWLRGNAHATSTSPKRQVYAGPAADFGYLDLVEEGRKTSLLKAPNVRVKKKLRETIPEVVVPDKVVDEGKKFVEKSFYRKAAHIQEFEIGIQCMPNPICKDDMTCHFLSLLVDAVYSNTSTTVPAGSTLCYGYWKSIASRLSGTATYATSTPPKLKSYAPTADQFGHHYHQESKHGKKVRGDFVPVYVAIGMIAVSVSLGLYTAKQQVLYAPNVRVRKKTRETIPEVVDPDKVVDEADKFIKKSFFRKVAHVQEFDHNGFEYLPDPVRKDVYAHKPRAETLKDVGVDPKLQL</sequence>
<dbReference type="Pfam" id="PF01535">
    <property type="entry name" value="PPR"/>
    <property type="match status" value="4"/>
</dbReference>
<keyword evidence="2" id="KW-0677">Repeat</keyword>
<proteinExistence type="inferred from homology"/>